<dbReference type="GO" id="GO:0003723">
    <property type="term" value="F:RNA binding"/>
    <property type="evidence" value="ECO:0007669"/>
    <property type="project" value="InterPro"/>
</dbReference>
<dbReference type="InterPro" id="IPR045060">
    <property type="entry name" value="Phe-tRNA-ligase_IIc_bsu"/>
</dbReference>
<keyword evidence="9" id="KW-0030">Aminoacyl-tRNA synthetase</keyword>
<name>A0A1Z1MPI0_9FLOR</name>
<evidence type="ECO:0000256" key="4">
    <source>
        <dbReference type="ARBA" id="ARBA00022723"/>
    </source>
</evidence>
<dbReference type="AlphaFoldDB" id="A0A1Z1MPI0"/>
<keyword evidence="6" id="KW-0067">ATP-binding</keyword>
<evidence type="ECO:0000256" key="9">
    <source>
        <dbReference type="ARBA" id="ARBA00023146"/>
    </source>
</evidence>
<evidence type="ECO:0000259" key="11">
    <source>
        <dbReference type="PROSITE" id="PS51483"/>
    </source>
</evidence>
<proteinExistence type="predicted"/>
<dbReference type="GO" id="GO:0000287">
    <property type="term" value="F:magnesium ion binding"/>
    <property type="evidence" value="ECO:0007669"/>
    <property type="project" value="InterPro"/>
</dbReference>
<dbReference type="PROSITE" id="PS51447">
    <property type="entry name" value="FDX_ACB"/>
    <property type="match status" value="1"/>
</dbReference>
<dbReference type="Gene3D" id="3.30.930.10">
    <property type="entry name" value="Bira Bifunctional Protein, Domain 2"/>
    <property type="match status" value="1"/>
</dbReference>
<dbReference type="Pfam" id="PF03484">
    <property type="entry name" value="B5"/>
    <property type="match status" value="1"/>
</dbReference>
<dbReference type="PROSITE" id="PS51483">
    <property type="entry name" value="B5"/>
    <property type="match status" value="1"/>
</dbReference>
<keyword evidence="7" id="KW-0460">Magnesium</keyword>
<evidence type="ECO:0000256" key="2">
    <source>
        <dbReference type="ARBA" id="ARBA00012814"/>
    </source>
</evidence>
<evidence type="ECO:0000256" key="1">
    <source>
        <dbReference type="ARBA" id="ARBA00001946"/>
    </source>
</evidence>
<evidence type="ECO:0000256" key="6">
    <source>
        <dbReference type="ARBA" id="ARBA00022840"/>
    </source>
</evidence>
<sequence length="651" mass="77972">MKFSWKLLNNFIELENIEQNFFTEQLTLAGIEIENIEKNHHNDNIIDLSITTNRKEINCIFSLAREIAIILDQPLKIFPIIQHTNINNLIYYDNQRVSLPENISQINICIVKNIKFNRTPNWLNRYLTTQDIQPINLIYNIQQYLKLKWGQIFYYTEIKTMFNQALKENEKKLFNIIYTFLNNHYSSLNNYQILIFVKDNQTTTFCNYRHQEYYINFFTESIRLISTFTKCTIGKYYHIYNLNLNNNRNKFIEVTKHEINTTLGYINYTKYRYLSTAHIMDILDKLDFSPKYNKNLKIFTIQVPKYRIHDIQRSIDIIEEIGRIYQFNLFKQNILELTHKPSINNNTKIIQKIRYILRNIGLNEVINCSLTKSNLNKKNYSNVLIYNPLNQEQKQLRTNISEHLLNNYQYNIKNGNDQVEIFEISKVFDKIQTNQYKEEIYLGCLFNNPNFIHNEWSEMPKNINLFHIKGITEIFLEQINANIKLQTISQQDNTDKIRNVLRLLNPIKKIGIYNISNEQLIGIIGEVKKIYTINKNQTYLIEINLNDLVKTVKTKKHLQYINQIYSNYPYVTRDISITITKEKNINEIKETILKNNLDLIESIKVFNEYKEIKSNLRSISLRIIYRSYNRTLNNKDIEKIDKHIEQIKYSF</sequence>
<gene>
    <name evidence="12" type="primary">syfB</name>
</gene>
<organism evidence="12">
    <name type="scientific">Lophocladia kuetzingii</name>
    <dbReference type="NCBI Taxonomy" id="675577"/>
    <lineage>
        <taxon>Eukaryota</taxon>
        <taxon>Rhodophyta</taxon>
        <taxon>Florideophyceae</taxon>
        <taxon>Rhodymeniophycidae</taxon>
        <taxon>Ceramiales</taxon>
        <taxon>Rhodomelaceae</taxon>
        <taxon>Lophothalieae</taxon>
        <taxon>Lophocladia</taxon>
    </lineage>
</organism>
<reference evidence="12" key="1">
    <citation type="journal article" date="2017" name="J. Phycol.">
        <title>Analysis of chloroplast genomes and a supermatrix inform reclassification of the Rhodomelaceae (Rhodophyta).</title>
        <authorList>
            <person name="Diaz-Tapia P."/>
            <person name="Maggs C.A."/>
            <person name="West J.A."/>
            <person name="Verbruggen H."/>
        </authorList>
    </citation>
    <scope>NUCLEOTIDE SEQUENCE</scope>
    <source>
        <strain evidence="12">PD1509</strain>
    </source>
</reference>
<dbReference type="InterPro" id="IPR009061">
    <property type="entry name" value="DNA-bd_dom_put_sf"/>
</dbReference>
<dbReference type="Gene3D" id="3.30.56.10">
    <property type="match status" value="2"/>
</dbReference>
<dbReference type="SUPFAM" id="SSF54991">
    <property type="entry name" value="Anticodon-binding domain of PheRS"/>
    <property type="match status" value="1"/>
</dbReference>
<comment type="cofactor">
    <cofactor evidence="1">
        <name>Mg(2+)</name>
        <dbReference type="ChEBI" id="CHEBI:18420"/>
    </cofactor>
</comment>
<dbReference type="SUPFAM" id="SSF55681">
    <property type="entry name" value="Class II aaRS and biotin synthetases"/>
    <property type="match status" value="1"/>
</dbReference>
<dbReference type="InterPro" id="IPR041616">
    <property type="entry name" value="PheRS_beta_core"/>
</dbReference>
<dbReference type="PANTHER" id="PTHR10947">
    <property type="entry name" value="PHENYLALANYL-TRNA SYNTHETASE BETA CHAIN AND LEUCINE-RICH REPEAT-CONTAINING PROTEIN 47"/>
    <property type="match status" value="1"/>
</dbReference>
<keyword evidence="12" id="KW-0934">Plastid</keyword>
<keyword evidence="12" id="KW-0150">Chloroplast</keyword>
<dbReference type="InterPro" id="IPR036690">
    <property type="entry name" value="Fdx_antiC-bd_sf"/>
</dbReference>
<dbReference type="Gene3D" id="3.50.40.10">
    <property type="entry name" value="Phenylalanyl-trna Synthetase, Chain B, domain 3"/>
    <property type="match status" value="1"/>
</dbReference>
<keyword evidence="8" id="KW-0648">Protein biosynthesis</keyword>
<evidence type="ECO:0000313" key="12">
    <source>
        <dbReference type="EMBL" id="ARW67752.1"/>
    </source>
</evidence>
<dbReference type="InterPro" id="IPR020825">
    <property type="entry name" value="Phe-tRNA_synthase-like_B3/B4"/>
</dbReference>
<protein>
    <recommendedName>
        <fullName evidence="2">phenylalanine--tRNA ligase</fullName>
        <ecNumber evidence="2">6.1.1.20</ecNumber>
    </recommendedName>
</protein>
<evidence type="ECO:0000259" key="10">
    <source>
        <dbReference type="PROSITE" id="PS51447"/>
    </source>
</evidence>
<dbReference type="RefSeq" id="YP_009398566.1">
    <property type="nucleotide sequence ID" value="NC_035292.1"/>
</dbReference>
<dbReference type="GO" id="GO:0006432">
    <property type="term" value="P:phenylalanyl-tRNA aminoacylation"/>
    <property type="evidence" value="ECO:0007669"/>
    <property type="project" value="InterPro"/>
</dbReference>
<feature type="domain" description="B5" evidence="11">
    <location>
        <begin position="247"/>
        <end position="332"/>
    </location>
</feature>
<accession>A0A1Z1MPI0</accession>
<dbReference type="InterPro" id="IPR045864">
    <property type="entry name" value="aa-tRNA-synth_II/BPL/LPL"/>
</dbReference>
<dbReference type="GeneID" id="33361115"/>
<dbReference type="SMART" id="SM00896">
    <property type="entry name" value="FDX-ACB"/>
    <property type="match status" value="1"/>
</dbReference>
<dbReference type="Gene3D" id="3.30.70.380">
    <property type="entry name" value="Ferrodoxin-fold anticodon-binding domain"/>
    <property type="match status" value="1"/>
</dbReference>
<dbReference type="GO" id="GO:0004826">
    <property type="term" value="F:phenylalanine-tRNA ligase activity"/>
    <property type="evidence" value="ECO:0007669"/>
    <property type="project" value="UniProtKB-EC"/>
</dbReference>
<dbReference type="SUPFAM" id="SSF46955">
    <property type="entry name" value="Putative DNA-binding domain"/>
    <property type="match status" value="2"/>
</dbReference>
<dbReference type="EC" id="6.1.1.20" evidence="2"/>
<dbReference type="InterPro" id="IPR005121">
    <property type="entry name" value="Fdx_antiC-bd"/>
</dbReference>
<dbReference type="PANTHER" id="PTHR10947:SF0">
    <property type="entry name" value="PHENYLALANINE--TRNA LIGASE BETA SUBUNIT"/>
    <property type="match status" value="1"/>
</dbReference>
<evidence type="ECO:0000256" key="5">
    <source>
        <dbReference type="ARBA" id="ARBA00022741"/>
    </source>
</evidence>
<dbReference type="EMBL" id="MF101448">
    <property type="protein sequence ID" value="ARW67752.1"/>
    <property type="molecule type" value="Genomic_DNA"/>
</dbReference>
<dbReference type="InterPro" id="IPR005147">
    <property type="entry name" value="tRNA_synthase_B5-dom"/>
</dbReference>
<dbReference type="GO" id="GO:0005524">
    <property type="term" value="F:ATP binding"/>
    <property type="evidence" value="ECO:0007669"/>
    <property type="project" value="UniProtKB-KW"/>
</dbReference>
<dbReference type="SMART" id="SM00874">
    <property type="entry name" value="B5"/>
    <property type="match status" value="1"/>
</dbReference>
<keyword evidence="4" id="KW-0479">Metal-binding</keyword>
<evidence type="ECO:0000256" key="7">
    <source>
        <dbReference type="ARBA" id="ARBA00022842"/>
    </source>
</evidence>
<feature type="domain" description="FDX-ACB" evidence="10">
    <location>
        <begin position="566"/>
        <end position="651"/>
    </location>
</feature>
<dbReference type="SUPFAM" id="SSF56037">
    <property type="entry name" value="PheT/TilS domain"/>
    <property type="match status" value="1"/>
</dbReference>
<dbReference type="Pfam" id="PF17759">
    <property type="entry name" value="tRNA_synthFbeta"/>
    <property type="match status" value="1"/>
</dbReference>
<evidence type="ECO:0000256" key="8">
    <source>
        <dbReference type="ARBA" id="ARBA00022917"/>
    </source>
</evidence>
<keyword evidence="5" id="KW-0547">Nucleotide-binding</keyword>
<evidence type="ECO:0000256" key="3">
    <source>
        <dbReference type="ARBA" id="ARBA00022598"/>
    </source>
</evidence>
<dbReference type="Pfam" id="PF03147">
    <property type="entry name" value="FDX-ACB"/>
    <property type="match status" value="1"/>
</dbReference>
<keyword evidence="3 12" id="KW-0436">Ligase</keyword>
<dbReference type="GO" id="GO:0009328">
    <property type="term" value="C:phenylalanine-tRNA ligase complex"/>
    <property type="evidence" value="ECO:0007669"/>
    <property type="project" value="TreeGrafter"/>
</dbReference>
<geneLocation type="chloroplast" evidence="12"/>